<sequence length="41" mass="4551">MKESRKILPSTTPHLQHSKGPGKGQSRQVLLQELENILLTG</sequence>
<feature type="region of interest" description="Disordered" evidence="1">
    <location>
        <begin position="1"/>
        <end position="28"/>
    </location>
</feature>
<name>A0A0A9H1R1_ARUDO</name>
<dbReference type="AlphaFoldDB" id="A0A0A9H1R1"/>
<reference evidence="2" key="1">
    <citation type="submission" date="2014-09" db="EMBL/GenBank/DDBJ databases">
        <authorList>
            <person name="Magalhaes I.L.F."/>
            <person name="Oliveira U."/>
            <person name="Santos F.R."/>
            <person name="Vidigal T.H.D.A."/>
            <person name="Brescovit A.D."/>
            <person name="Santos A.J."/>
        </authorList>
    </citation>
    <scope>NUCLEOTIDE SEQUENCE</scope>
    <source>
        <tissue evidence="2">Shoot tissue taken approximately 20 cm above the soil surface</tissue>
    </source>
</reference>
<protein>
    <submittedName>
        <fullName evidence="2">Uncharacterized protein</fullName>
    </submittedName>
</protein>
<reference evidence="2" key="2">
    <citation type="journal article" date="2015" name="Data Brief">
        <title>Shoot transcriptome of the giant reed, Arundo donax.</title>
        <authorList>
            <person name="Barrero R.A."/>
            <person name="Guerrero F.D."/>
            <person name="Moolhuijzen P."/>
            <person name="Goolsby J.A."/>
            <person name="Tidwell J."/>
            <person name="Bellgard S.E."/>
            <person name="Bellgard M.I."/>
        </authorList>
    </citation>
    <scope>NUCLEOTIDE SEQUENCE</scope>
    <source>
        <tissue evidence="2">Shoot tissue taken approximately 20 cm above the soil surface</tissue>
    </source>
</reference>
<evidence type="ECO:0000313" key="2">
    <source>
        <dbReference type="EMBL" id="JAE31135.1"/>
    </source>
</evidence>
<proteinExistence type="predicted"/>
<accession>A0A0A9H1R1</accession>
<organism evidence="2">
    <name type="scientific">Arundo donax</name>
    <name type="common">Giant reed</name>
    <name type="synonym">Donax arundinaceus</name>
    <dbReference type="NCBI Taxonomy" id="35708"/>
    <lineage>
        <taxon>Eukaryota</taxon>
        <taxon>Viridiplantae</taxon>
        <taxon>Streptophyta</taxon>
        <taxon>Embryophyta</taxon>
        <taxon>Tracheophyta</taxon>
        <taxon>Spermatophyta</taxon>
        <taxon>Magnoliopsida</taxon>
        <taxon>Liliopsida</taxon>
        <taxon>Poales</taxon>
        <taxon>Poaceae</taxon>
        <taxon>PACMAD clade</taxon>
        <taxon>Arundinoideae</taxon>
        <taxon>Arundineae</taxon>
        <taxon>Arundo</taxon>
    </lineage>
</organism>
<evidence type="ECO:0000256" key="1">
    <source>
        <dbReference type="SAM" id="MobiDB-lite"/>
    </source>
</evidence>
<dbReference type="EMBL" id="GBRH01166761">
    <property type="protein sequence ID" value="JAE31135.1"/>
    <property type="molecule type" value="Transcribed_RNA"/>
</dbReference>